<evidence type="ECO:0000256" key="7">
    <source>
        <dbReference type="ARBA" id="ARBA00022777"/>
    </source>
</evidence>
<keyword evidence="15" id="KW-1185">Reference proteome</keyword>
<dbReference type="Gene3D" id="3.30.70.560">
    <property type="entry name" value="7,8-Dihydro-6-hydroxymethylpterin-pyrophosphokinase HPPK"/>
    <property type="match status" value="1"/>
</dbReference>
<protein>
    <recommendedName>
        <fullName evidence="4">2-amino-4-hydroxy-6-hydroxymethyldihydropteridine pyrophosphokinase</fullName>
        <ecNumber evidence="3">2.7.6.3</ecNumber>
    </recommendedName>
    <alternativeName>
        <fullName evidence="11">6-hydroxymethyl-7,8-dihydropterin pyrophosphokinase</fullName>
    </alternativeName>
    <alternativeName>
        <fullName evidence="12">7,8-dihydro-6-hydroxymethylpterin-pyrophosphokinase</fullName>
    </alternativeName>
</protein>
<evidence type="ECO:0000256" key="8">
    <source>
        <dbReference type="ARBA" id="ARBA00022840"/>
    </source>
</evidence>
<keyword evidence="7 14" id="KW-0418">Kinase</keyword>
<comment type="pathway">
    <text evidence="1">Cofactor biosynthesis; tetrahydrofolate biosynthesis; 2-amino-4-hydroxy-6-hydroxymethyl-7,8-dihydropteridine diphosphate from 7,8-dihydroneopterin triphosphate: step 4/4.</text>
</comment>
<keyword evidence="8" id="KW-0067">ATP-binding</keyword>
<keyword evidence="6" id="KW-0547">Nucleotide-binding</keyword>
<gene>
    <name evidence="14" type="primary">folK</name>
    <name evidence="14" type="ORF">FDK13_16200</name>
</gene>
<dbReference type="AlphaFoldDB" id="A0A4U6D297"/>
<dbReference type="Proteomes" id="UP000304900">
    <property type="component" value="Unassembled WGS sequence"/>
</dbReference>
<dbReference type="GO" id="GO:0016301">
    <property type="term" value="F:kinase activity"/>
    <property type="evidence" value="ECO:0007669"/>
    <property type="project" value="UniProtKB-KW"/>
</dbReference>
<dbReference type="EC" id="2.7.6.3" evidence="3"/>
<evidence type="ECO:0000313" key="15">
    <source>
        <dbReference type="Proteomes" id="UP000304900"/>
    </source>
</evidence>
<evidence type="ECO:0000256" key="6">
    <source>
        <dbReference type="ARBA" id="ARBA00022741"/>
    </source>
</evidence>
<name>A0A4U6D297_9BACT</name>
<evidence type="ECO:0000256" key="2">
    <source>
        <dbReference type="ARBA" id="ARBA00005810"/>
    </source>
</evidence>
<dbReference type="UniPathway" id="UPA00077">
    <property type="reaction ID" value="UER00155"/>
</dbReference>
<dbReference type="PANTHER" id="PTHR43071">
    <property type="entry name" value="2-AMINO-4-HYDROXY-6-HYDROXYMETHYLDIHYDROPTERIDINE PYROPHOSPHOKINASE"/>
    <property type="match status" value="1"/>
</dbReference>
<accession>A0A4U6D297</accession>
<dbReference type="CDD" id="cd00483">
    <property type="entry name" value="HPPK"/>
    <property type="match status" value="1"/>
</dbReference>
<evidence type="ECO:0000313" key="14">
    <source>
        <dbReference type="EMBL" id="TKT91379.1"/>
    </source>
</evidence>
<dbReference type="SUPFAM" id="SSF55083">
    <property type="entry name" value="6-hydroxymethyl-7,8-dihydropterin pyrophosphokinase, HPPK"/>
    <property type="match status" value="1"/>
</dbReference>
<dbReference type="GO" id="GO:0046654">
    <property type="term" value="P:tetrahydrofolate biosynthetic process"/>
    <property type="evidence" value="ECO:0007669"/>
    <property type="project" value="UniProtKB-UniPathway"/>
</dbReference>
<evidence type="ECO:0000256" key="9">
    <source>
        <dbReference type="ARBA" id="ARBA00022909"/>
    </source>
</evidence>
<evidence type="ECO:0000256" key="1">
    <source>
        <dbReference type="ARBA" id="ARBA00005051"/>
    </source>
</evidence>
<evidence type="ECO:0000259" key="13">
    <source>
        <dbReference type="PROSITE" id="PS00794"/>
    </source>
</evidence>
<sequence>MASVQNVFLLLGSNLGDRLQILKSAETLIEERIGKIQSASSIYETAPWGVLDQPAFLNQILIVTTGLVPEEVLRIVLEIEHELGRVRYQRWGARVIDIDMLYYQDLILDSARLTLPHPRLHERRFTLVPLNEIASDFVHPILQKTTSQLLTECSDPGAVVIISANNTNSDF</sequence>
<evidence type="ECO:0000256" key="11">
    <source>
        <dbReference type="ARBA" id="ARBA00029766"/>
    </source>
</evidence>
<dbReference type="InterPro" id="IPR035907">
    <property type="entry name" value="Hppk_sf"/>
</dbReference>
<dbReference type="GO" id="GO:0046656">
    <property type="term" value="P:folic acid biosynthetic process"/>
    <property type="evidence" value="ECO:0007669"/>
    <property type="project" value="UniProtKB-KW"/>
</dbReference>
<evidence type="ECO:0000256" key="3">
    <source>
        <dbReference type="ARBA" id="ARBA00013253"/>
    </source>
</evidence>
<dbReference type="Pfam" id="PF01288">
    <property type="entry name" value="HPPK"/>
    <property type="match status" value="1"/>
</dbReference>
<evidence type="ECO:0000256" key="10">
    <source>
        <dbReference type="ARBA" id="ARBA00029409"/>
    </source>
</evidence>
<reference evidence="14 15" key="1">
    <citation type="submission" date="2019-05" db="EMBL/GenBank/DDBJ databases">
        <title>Dyadobacter AR-3-8 sp. nov., isolated from arctic soil.</title>
        <authorList>
            <person name="Chaudhary D.K."/>
        </authorList>
    </citation>
    <scope>NUCLEOTIDE SEQUENCE [LARGE SCALE GENOMIC DNA]</scope>
    <source>
        <strain evidence="14 15">AR-3-8</strain>
    </source>
</reference>
<keyword evidence="5 14" id="KW-0808">Transferase</keyword>
<dbReference type="InterPro" id="IPR000550">
    <property type="entry name" value="Hppk"/>
</dbReference>
<dbReference type="OrthoDB" id="9808041at2"/>
<dbReference type="EMBL" id="SZVO01000007">
    <property type="protein sequence ID" value="TKT91379.1"/>
    <property type="molecule type" value="Genomic_DNA"/>
</dbReference>
<evidence type="ECO:0000256" key="12">
    <source>
        <dbReference type="ARBA" id="ARBA00033413"/>
    </source>
</evidence>
<dbReference type="PROSITE" id="PS00794">
    <property type="entry name" value="HPPK"/>
    <property type="match status" value="1"/>
</dbReference>
<proteinExistence type="inferred from homology"/>
<dbReference type="GO" id="GO:0003848">
    <property type="term" value="F:2-amino-4-hydroxy-6-hydroxymethyldihydropteridine diphosphokinase activity"/>
    <property type="evidence" value="ECO:0007669"/>
    <property type="project" value="UniProtKB-EC"/>
</dbReference>
<dbReference type="PANTHER" id="PTHR43071:SF1">
    <property type="entry name" value="2-AMINO-4-HYDROXY-6-HYDROXYMETHYLDIHYDROPTERIDINE PYROPHOSPHOKINASE"/>
    <property type="match status" value="1"/>
</dbReference>
<comment type="caution">
    <text evidence="14">The sequence shown here is derived from an EMBL/GenBank/DDBJ whole genome shotgun (WGS) entry which is preliminary data.</text>
</comment>
<feature type="domain" description="7,8-dihydro-6-hydroxymethylpterin-pyrophosphokinase" evidence="13">
    <location>
        <begin position="90"/>
        <end position="101"/>
    </location>
</feature>
<dbReference type="NCBIfam" id="TIGR01498">
    <property type="entry name" value="folK"/>
    <property type="match status" value="1"/>
</dbReference>
<dbReference type="GO" id="GO:0005524">
    <property type="term" value="F:ATP binding"/>
    <property type="evidence" value="ECO:0007669"/>
    <property type="project" value="UniProtKB-KW"/>
</dbReference>
<evidence type="ECO:0000256" key="4">
    <source>
        <dbReference type="ARBA" id="ARBA00016218"/>
    </source>
</evidence>
<organism evidence="14 15">
    <name type="scientific">Dyadobacter frigoris</name>
    <dbReference type="NCBI Taxonomy" id="2576211"/>
    <lineage>
        <taxon>Bacteria</taxon>
        <taxon>Pseudomonadati</taxon>
        <taxon>Bacteroidota</taxon>
        <taxon>Cytophagia</taxon>
        <taxon>Cytophagales</taxon>
        <taxon>Spirosomataceae</taxon>
        <taxon>Dyadobacter</taxon>
    </lineage>
</organism>
<comment type="similarity">
    <text evidence="2">Belongs to the HPPK family.</text>
</comment>
<keyword evidence="9" id="KW-0289">Folate biosynthesis</keyword>
<evidence type="ECO:0000256" key="5">
    <source>
        <dbReference type="ARBA" id="ARBA00022679"/>
    </source>
</evidence>
<comment type="function">
    <text evidence="10">Catalyzes the transfer of pyrophosphate from adenosine triphosphate (ATP) to 6-hydroxymethyl-7,8-dihydropterin, an enzymatic step in folate biosynthesis pathway.</text>
</comment>